<dbReference type="KEGG" id="cput:CONPUDRAFT_150038"/>
<evidence type="ECO:0000313" key="2">
    <source>
        <dbReference type="EMBL" id="EIW85204.1"/>
    </source>
</evidence>
<feature type="compositionally biased region" description="Polar residues" evidence="1">
    <location>
        <begin position="857"/>
        <end position="867"/>
    </location>
</feature>
<feature type="compositionally biased region" description="Low complexity" evidence="1">
    <location>
        <begin position="679"/>
        <end position="702"/>
    </location>
</feature>
<feature type="compositionally biased region" description="Basic and acidic residues" evidence="1">
    <location>
        <begin position="965"/>
        <end position="986"/>
    </location>
</feature>
<feature type="compositionally biased region" description="Low complexity" evidence="1">
    <location>
        <begin position="48"/>
        <end position="60"/>
    </location>
</feature>
<keyword evidence="3" id="KW-1185">Reference proteome</keyword>
<feature type="compositionally biased region" description="Polar residues" evidence="1">
    <location>
        <begin position="748"/>
        <end position="757"/>
    </location>
</feature>
<name>A0A5M3N2G0_CONPW</name>
<feature type="compositionally biased region" description="Polar residues" evidence="1">
    <location>
        <begin position="800"/>
        <end position="818"/>
    </location>
</feature>
<dbReference type="RefSeq" id="XP_007764766.1">
    <property type="nucleotide sequence ID" value="XM_007766576.1"/>
</dbReference>
<feature type="compositionally biased region" description="Polar residues" evidence="1">
    <location>
        <begin position="323"/>
        <end position="332"/>
    </location>
</feature>
<feature type="compositionally biased region" description="Basic and acidic residues" evidence="1">
    <location>
        <begin position="101"/>
        <end position="116"/>
    </location>
</feature>
<feature type="compositionally biased region" description="Polar residues" evidence="1">
    <location>
        <begin position="667"/>
        <end position="678"/>
    </location>
</feature>
<evidence type="ECO:0000256" key="1">
    <source>
        <dbReference type="SAM" id="MobiDB-lite"/>
    </source>
</evidence>
<feature type="region of interest" description="Disordered" evidence="1">
    <location>
        <begin position="1"/>
        <end position="277"/>
    </location>
</feature>
<dbReference type="AlphaFoldDB" id="A0A5M3N2G0"/>
<feature type="region of interest" description="Disordered" evidence="1">
    <location>
        <begin position="666"/>
        <end position="908"/>
    </location>
</feature>
<dbReference type="OrthoDB" id="2148418at2759"/>
<feature type="compositionally biased region" description="Polar residues" evidence="1">
    <location>
        <begin position="619"/>
        <end position="642"/>
    </location>
</feature>
<feature type="region of interest" description="Disordered" evidence="1">
    <location>
        <begin position="291"/>
        <end position="653"/>
    </location>
</feature>
<proteinExistence type="predicted"/>
<protein>
    <submittedName>
        <fullName evidence="2">Uncharacterized protein</fullName>
    </submittedName>
</protein>
<feature type="compositionally biased region" description="Polar residues" evidence="1">
    <location>
        <begin position="187"/>
        <end position="204"/>
    </location>
</feature>
<feature type="compositionally biased region" description="Low complexity" evidence="1">
    <location>
        <begin position="387"/>
        <end position="411"/>
    </location>
</feature>
<feature type="region of interest" description="Disordered" evidence="1">
    <location>
        <begin position="945"/>
        <end position="1038"/>
    </location>
</feature>
<dbReference type="Proteomes" id="UP000053558">
    <property type="component" value="Unassembled WGS sequence"/>
</dbReference>
<sequence>MDTLARRPVSPSGSSSDSNEDNSSSARVYFGPMQSPEKKFLAQEEARQSLQVPLSPSPLRRSPRFSGVPPSTPQQTTDPNEDIDNAVEDSHIEMANVAVHISRDATPDLDPLRQDEPSSSLARRILRAHDNPSPPPHLLPDNVRSPLRALSASPDPVKPFQGIDLLHTLPQAEGDGPAETSKELESSPCNVSQPDLISFDSCSTPIPGPPMDDDKSLVSRTQPPQASTETIDDLLLGSPTVLPPSPNTFTEGDIPKTPPAIPARSHQCESSSSATQLDGFLAPLSRFVTSVANEGAPSPDPHALPRRSSRKSTSPLKRPLLDESNTPSTANAPSREGSPTDDKMLIPSDSEPTRVTGLQVKNIVSESDHRPKGTSTPVTNFQRELGSLSPTSQSLLASLLPSASSNGPSLSHQDTDIRPLPPTAAPDQPDPKAQPPQSPLSRLTPVFRPPTSPQRLSTPSRLPPSPLKFSFTRDDVTRTPARRVPIQEALAQGMPSVQKPTKLFSRTALDDPSRTPAKRIPIIDLDPSPDAPSFHDKTPARARSASVEPKPSDQGHPRSRSVEPSPLTNRKKDKMLICSTTRRDSKLPFPLIASLPNGLHPPIPEEVETSDQTLPEDLASSSKPTRLSSPAKSSLKQPTVSSRIPRMDIKPYAKPKAKVLMAEGSSFIKSKGTTPVSQPSRIGTPGSSGSGSSSDSGRPPSTNGTAKSSTLTTLKRKRETLPSAPDTQPLRMRQVVPGMFGGKYAAKPQQSAAQTEMQAPRPSKPSPSKPAGPLRMRKVVDGMFVRGSGTEKVVKERPAQTPSSQLPTSGKSIPPTESSEVEARMELDTAPSPINAADVPPDIPPETSNSDGKDGQPDQTSDMQSNDAPAGIRRTSRARKPVLPPTADVFSSGTTRAPAPRKRALRSEGDGFMGLSAIALKALTNSNTEKNQRLITATLEMETIRKDGLRPESPTVKMRTIVQKQQEEQDRRRSERAERRARRSEEGSVASDIANSSDTEDGFVQVTEDPGQSRSKDLPKHRRGPGDEEDYETPEKIPRPLKRLKFALEREEVAERMQRQVKWDRGLSTTIYLDDIVPNPKSRPKEFTISKGCLASESKNRRLDTMGNLMDAENTPLTDLEPVNVVVKKFVYDNDLEAEPEPTPPPPPPKTRSRSKKAKS</sequence>
<feature type="compositionally biased region" description="Pro residues" evidence="1">
    <location>
        <begin position="1141"/>
        <end position="1150"/>
    </location>
</feature>
<dbReference type="GeneID" id="19202649"/>
<feature type="compositionally biased region" description="Polar residues" evidence="1">
    <location>
        <begin position="373"/>
        <end position="382"/>
    </location>
</feature>
<feature type="compositionally biased region" description="Basic and acidic residues" evidence="1">
    <location>
        <begin position="36"/>
        <end position="47"/>
    </location>
</feature>
<feature type="compositionally biased region" description="Low complexity" evidence="1">
    <location>
        <begin position="10"/>
        <end position="25"/>
    </location>
</feature>
<dbReference type="OMA" id="MRASKWG"/>
<evidence type="ECO:0000313" key="3">
    <source>
        <dbReference type="Proteomes" id="UP000053558"/>
    </source>
</evidence>
<feature type="region of interest" description="Disordered" evidence="1">
    <location>
        <begin position="1135"/>
        <end position="1160"/>
    </location>
</feature>
<dbReference type="EMBL" id="JH711574">
    <property type="protein sequence ID" value="EIW85204.1"/>
    <property type="molecule type" value="Genomic_DNA"/>
</dbReference>
<gene>
    <name evidence="2" type="ORF">CONPUDRAFT_150038</name>
</gene>
<feature type="compositionally biased region" description="Basic residues" evidence="1">
    <location>
        <begin position="1151"/>
        <end position="1160"/>
    </location>
</feature>
<comment type="caution">
    <text evidence="2">The sequence shown here is derived from an EMBL/GenBank/DDBJ whole genome shotgun (WGS) entry which is preliminary data.</text>
</comment>
<organism evidence="2 3">
    <name type="scientific">Coniophora puteana (strain RWD-64-598)</name>
    <name type="common">Brown rot fungus</name>
    <dbReference type="NCBI Taxonomy" id="741705"/>
    <lineage>
        <taxon>Eukaryota</taxon>
        <taxon>Fungi</taxon>
        <taxon>Dikarya</taxon>
        <taxon>Basidiomycota</taxon>
        <taxon>Agaricomycotina</taxon>
        <taxon>Agaricomycetes</taxon>
        <taxon>Agaricomycetidae</taxon>
        <taxon>Boletales</taxon>
        <taxon>Coniophorineae</taxon>
        <taxon>Coniophoraceae</taxon>
        <taxon>Coniophora</taxon>
    </lineage>
</organism>
<reference evidence="3" key="1">
    <citation type="journal article" date="2012" name="Science">
        <title>The Paleozoic origin of enzymatic lignin decomposition reconstructed from 31 fungal genomes.</title>
        <authorList>
            <person name="Floudas D."/>
            <person name="Binder M."/>
            <person name="Riley R."/>
            <person name="Barry K."/>
            <person name="Blanchette R.A."/>
            <person name="Henrissat B."/>
            <person name="Martinez A.T."/>
            <person name="Otillar R."/>
            <person name="Spatafora J.W."/>
            <person name="Yadav J.S."/>
            <person name="Aerts A."/>
            <person name="Benoit I."/>
            <person name="Boyd A."/>
            <person name="Carlson A."/>
            <person name="Copeland A."/>
            <person name="Coutinho P.M."/>
            <person name="de Vries R.P."/>
            <person name="Ferreira P."/>
            <person name="Findley K."/>
            <person name="Foster B."/>
            <person name="Gaskell J."/>
            <person name="Glotzer D."/>
            <person name="Gorecki P."/>
            <person name="Heitman J."/>
            <person name="Hesse C."/>
            <person name="Hori C."/>
            <person name="Igarashi K."/>
            <person name="Jurgens J.A."/>
            <person name="Kallen N."/>
            <person name="Kersten P."/>
            <person name="Kohler A."/>
            <person name="Kuees U."/>
            <person name="Kumar T.K.A."/>
            <person name="Kuo A."/>
            <person name="LaButti K."/>
            <person name="Larrondo L.F."/>
            <person name="Lindquist E."/>
            <person name="Ling A."/>
            <person name="Lombard V."/>
            <person name="Lucas S."/>
            <person name="Lundell T."/>
            <person name="Martin R."/>
            <person name="McLaughlin D.J."/>
            <person name="Morgenstern I."/>
            <person name="Morin E."/>
            <person name="Murat C."/>
            <person name="Nagy L.G."/>
            <person name="Nolan M."/>
            <person name="Ohm R.A."/>
            <person name="Patyshakuliyeva A."/>
            <person name="Rokas A."/>
            <person name="Ruiz-Duenas F.J."/>
            <person name="Sabat G."/>
            <person name="Salamov A."/>
            <person name="Samejima M."/>
            <person name="Schmutz J."/>
            <person name="Slot J.C."/>
            <person name="St John F."/>
            <person name="Stenlid J."/>
            <person name="Sun H."/>
            <person name="Sun S."/>
            <person name="Syed K."/>
            <person name="Tsang A."/>
            <person name="Wiebenga A."/>
            <person name="Young D."/>
            <person name="Pisabarro A."/>
            <person name="Eastwood D.C."/>
            <person name="Martin F."/>
            <person name="Cullen D."/>
            <person name="Grigoriev I.V."/>
            <person name="Hibbett D.S."/>
        </authorList>
    </citation>
    <scope>NUCLEOTIDE SEQUENCE [LARGE SCALE GENOMIC DNA]</scope>
    <source>
        <strain evidence="3">RWD-64-598 SS2</strain>
    </source>
</reference>
<accession>A0A5M3N2G0</accession>
<feature type="compositionally biased region" description="Polar residues" evidence="1">
    <location>
        <begin position="218"/>
        <end position="229"/>
    </location>
</feature>